<name>A0A4R8DVT5_9BACT</name>
<gene>
    <name evidence="1" type="ORF">EDB95_3216</name>
</gene>
<sequence>MTIKTNTLTVFTLVTFALLWSRPSFGQGSKDEQAVKNVVASFQDDFNDGRYLKVDSYTTQDWVHINPIGGITYGRDSVLKELLPLQSTILKGAAMTTESTAVRFLSPTVAMALVVHQVGDYEFPQGVKHHNERYMKTYILVKKQNKWLLTLDQNDVIVPQ</sequence>
<dbReference type="AlphaFoldDB" id="A0A4R8DVT5"/>
<dbReference type="EMBL" id="SODV01000001">
    <property type="protein sequence ID" value="TDX02166.1"/>
    <property type="molecule type" value="Genomic_DNA"/>
</dbReference>
<evidence type="ECO:0000313" key="1">
    <source>
        <dbReference type="EMBL" id="TDX02166.1"/>
    </source>
</evidence>
<proteinExistence type="predicted"/>
<comment type="caution">
    <text evidence="1">The sequence shown here is derived from an EMBL/GenBank/DDBJ whole genome shotgun (WGS) entry which is preliminary data.</text>
</comment>
<evidence type="ECO:0000313" key="2">
    <source>
        <dbReference type="Proteomes" id="UP000294498"/>
    </source>
</evidence>
<keyword evidence="2" id="KW-1185">Reference proteome</keyword>
<dbReference type="Gene3D" id="3.10.450.50">
    <property type="match status" value="1"/>
</dbReference>
<reference evidence="1 2" key="1">
    <citation type="submission" date="2019-03" db="EMBL/GenBank/DDBJ databases">
        <title>Genomic Encyclopedia of Type Strains, Phase IV (KMG-IV): sequencing the most valuable type-strain genomes for metagenomic binning, comparative biology and taxonomic classification.</title>
        <authorList>
            <person name="Goeker M."/>
        </authorList>
    </citation>
    <scope>NUCLEOTIDE SEQUENCE [LARGE SCALE GENOMIC DNA]</scope>
    <source>
        <strain evidence="1 2">DSM 100059</strain>
    </source>
</reference>
<dbReference type="RefSeq" id="WP_133994788.1">
    <property type="nucleotide sequence ID" value="NZ_SODV01000001.1"/>
</dbReference>
<accession>A0A4R8DVT5</accession>
<dbReference type="SUPFAM" id="SSF54427">
    <property type="entry name" value="NTF2-like"/>
    <property type="match status" value="1"/>
</dbReference>
<dbReference type="InterPro" id="IPR011944">
    <property type="entry name" value="Steroid_delta5-4_isomerase"/>
</dbReference>
<dbReference type="InterPro" id="IPR032710">
    <property type="entry name" value="NTF2-like_dom_sf"/>
</dbReference>
<dbReference type="NCBIfam" id="TIGR02246">
    <property type="entry name" value="SgcJ/EcaC family oxidoreductase"/>
    <property type="match status" value="1"/>
</dbReference>
<dbReference type="Proteomes" id="UP000294498">
    <property type="component" value="Unassembled WGS sequence"/>
</dbReference>
<dbReference type="OrthoDB" id="582586at2"/>
<protein>
    <submittedName>
        <fullName evidence="1">Uncharacterized protein (TIGR02246 family)</fullName>
    </submittedName>
</protein>
<organism evidence="1 2">
    <name type="scientific">Dinghuibacter silviterrae</name>
    <dbReference type="NCBI Taxonomy" id="1539049"/>
    <lineage>
        <taxon>Bacteria</taxon>
        <taxon>Pseudomonadati</taxon>
        <taxon>Bacteroidota</taxon>
        <taxon>Chitinophagia</taxon>
        <taxon>Chitinophagales</taxon>
        <taxon>Chitinophagaceae</taxon>
        <taxon>Dinghuibacter</taxon>
    </lineage>
</organism>